<gene>
    <name evidence="4" type="ORF">Slati_3117400</name>
</gene>
<dbReference type="InterPro" id="IPR013103">
    <property type="entry name" value="RVT_2"/>
</dbReference>
<sequence>MHIFGIFTNTKGYRCYDPQSHRSFTSAGVTFFETTAYYSPNSSPAIPTPSHPLPVPALSILPHTENPTRPLQVYSRRTRSTTTTPPDPPGLPPAAAPGTPATSANDLPIALRKAWKMAMDDEMFALISRGTWELVEPPPNADVVACQWVFTLKFQADGTFDRYKARLVAKGFTHTYGVDYFETFSPVACLNSIRVLFSLAVNLSWAMYQMDIKNAFLYGDLNETVYMEQPPGYVSQGEKQRMVFALGSDMVILAVYVDDILITGGDAVGIEEAKAYLHKLRLLGTKPVDTPMDSNPDFWNGDGLISPLPLAWSVSLDKPRLVHWEAALRILKYIKASPGKGLIFKRHGHVKIEAYSDANYAGSKDDRKSTSGYYTYVGGNLVTWRSKKQTTVVRSSAEAEYRAMAHTTSEVLWLKNLLTELGFMYDDPIPMHCDNQAAIHIASNPIFHEMTKHIEVDFHFVREAIMSQKICTPFTPSSVQRADIFTKALIVKQFHILCNKLGMIDILAPV</sequence>
<reference evidence="4" key="2">
    <citation type="journal article" date="2024" name="Plant">
        <title>Genomic evolution and insights into agronomic trait innovations of Sesamum species.</title>
        <authorList>
            <person name="Miao H."/>
            <person name="Wang L."/>
            <person name="Qu L."/>
            <person name="Liu H."/>
            <person name="Sun Y."/>
            <person name="Le M."/>
            <person name="Wang Q."/>
            <person name="Wei S."/>
            <person name="Zheng Y."/>
            <person name="Lin W."/>
            <person name="Duan Y."/>
            <person name="Cao H."/>
            <person name="Xiong S."/>
            <person name="Wang X."/>
            <person name="Wei L."/>
            <person name="Li C."/>
            <person name="Ma Q."/>
            <person name="Ju M."/>
            <person name="Zhao R."/>
            <person name="Li G."/>
            <person name="Mu C."/>
            <person name="Tian Q."/>
            <person name="Mei H."/>
            <person name="Zhang T."/>
            <person name="Gao T."/>
            <person name="Zhang H."/>
        </authorList>
    </citation>
    <scope>NUCLEOTIDE SEQUENCE</scope>
    <source>
        <strain evidence="4">KEN1</strain>
    </source>
</reference>
<dbReference type="Pfam" id="PF07727">
    <property type="entry name" value="RVT_2"/>
    <property type="match status" value="1"/>
</dbReference>
<accession>A0AAW2UXF9</accession>
<proteinExistence type="predicted"/>
<feature type="domain" description="Reverse transcriptase Ty1/copia-type" evidence="2">
    <location>
        <begin position="131"/>
        <end position="241"/>
    </location>
</feature>
<dbReference type="SUPFAM" id="SSF56672">
    <property type="entry name" value="DNA/RNA polymerases"/>
    <property type="match status" value="1"/>
</dbReference>
<reference evidence="4" key="1">
    <citation type="submission" date="2020-06" db="EMBL/GenBank/DDBJ databases">
        <authorList>
            <person name="Li T."/>
            <person name="Hu X."/>
            <person name="Zhang T."/>
            <person name="Song X."/>
            <person name="Zhang H."/>
            <person name="Dai N."/>
            <person name="Sheng W."/>
            <person name="Hou X."/>
            <person name="Wei L."/>
        </authorList>
    </citation>
    <scope>NUCLEOTIDE SEQUENCE</scope>
    <source>
        <strain evidence="4">KEN1</strain>
        <tissue evidence="4">Leaf</tissue>
    </source>
</reference>
<dbReference type="InterPro" id="IPR057670">
    <property type="entry name" value="SH3_retrovirus"/>
</dbReference>
<name>A0AAW2UXF9_9LAMI</name>
<evidence type="ECO:0000259" key="2">
    <source>
        <dbReference type="Pfam" id="PF07727"/>
    </source>
</evidence>
<dbReference type="PANTHER" id="PTHR11439:SF467">
    <property type="entry name" value="INTEGRASE CATALYTIC DOMAIN-CONTAINING PROTEIN"/>
    <property type="match status" value="1"/>
</dbReference>
<evidence type="ECO:0000313" key="4">
    <source>
        <dbReference type="EMBL" id="KAL0420945.1"/>
    </source>
</evidence>
<feature type="domain" description="Retroviral polymerase SH3-like" evidence="3">
    <location>
        <begin position="5"/>
        <end position="41"/>
    </location>
</feature>
<dbReference type="InterPro" id="IPR043502">
    <property type="entry name" value="DNA/RNA_pol_sf"/>
</dbReference>
<protein>
    <submittedName>
        <fullName evidence="4">Retrovirus-related Pol polyprotein from transposon RE2</fullName>
    </submittedName>
</protein>
<organism evidence="4">
    <name type="scientific">Sesamum latifolium</name>
    <dbReference type="NCBI Taxonomy" id="2727402"/>
    <lineage>
        <taxon>Eukaryota</taxon>
        <taxon>Viridiplantae</taxon>
        <taxon>Streptophyta</taxon>
        <taxon>Embryophyta</taxon>
        <taxon>Tracheophyta</taxon>
        <taxon>Spermatophyta</taxon>
        <taxon>Magnoliopsida</taxon>
        <taxon>eudicotyledons</taxon>
        <taxon>Gunneridae</taxon>
        <taxon>Pentapetalae</taxon>
        <taxon>asterids</taxon>
        <taxon>lamiids</taxon>
        <taxon>Lamiales</taxon>
        <taxon>Pedaliaceae</taxon>
        <taxon>Sesamum</taxon>
    </lineage>
</organism>
<evidence type="ECO:0000259" key="3">
    <source>
        <dbReference type="Pfam" id="PF25597"/>
    </source>
</evidence>
<dbReference type="CDD" id="cd09272">
    <property type="entry name" value="RNase_HI_RT_Ty1"/>
    <property type="match status" value="1"/>
</dbReference>
<comment type="caution">
    <text evidence="4">The sequence shown here is derived from an EMBL/GenBank/DDBJ whole genome shotgun (WGS) entry which is preliminary data.</text>
</comment>
<evidence type="ECO:0000256" key="1">
    <source>
        <dbReference type="SAM" id="MobiDB-lite"/>
    </source>
</evidence>
<dbReference type="PANTHER" id="PTHR11439">
    <property type="entry name" value="GAG-POL-RELATED RETROTRANSPOSON"/>
    <property type="match status" value="1"/>
</dbReference>
<dbReference type="AlphaFoldDB" id="A0AAW2UXF9"/>
<feature type="compositionally biased region" description="Pro residues" evidence="1">
    <location>
        <begin position="85"/>
        <end position="95"/>
    </location>
</feature>
<dbReference type="EMBL" id="JACGWN010000011">
    <property type="protein sequence ID" value="KAL0420945.1"/>
    <property type="molecule type" value="Genomic_DNA"/>
</dbReference>
<dbReference type="Pfam" id="PF25597">
    <property type="entry name" value="SH3_retrovirus"/>
    <property type="match status" value="1"/>
</dbReference>
<feature type="region of interest" description="Disordered" evidence="1">
    <location>
        <begin position="60"/>
        <end position="103"/>
    </location>
</feature>